<proteinExistence type="predicted"/>
<dbReference type="Proteomes" id="UP000231019">
    <property type="component" value="Unassembled WGS sequence"/>
</dbReference>
<keyword evidence="2" id="KW-1133">Transmembrane helix</keyword>
<evidence type="ECO:0000313" key="4">
    <source>
        <dbReference type="EMBL" id="PIW15601.1"/>
    </source>
</evidence>
<keyword evidence="2" id="KW-0812">Transmembrane</keyword>
<sequence length="477" mass="54493">MSFKFFSGEIPMVNNQLNPFRIFLCFWMIFIASTALPIFAQTQLEAPPSETLPVQVESENSDSSLNNPQNTLNGNISPSVQTEPLTESKIEPYHTRWARRSVHVLEENGIVLPNNINYSELINRQDYLTVLSRIAGVSLQQLQLSNDHPLVGEITRAEAIHRVILAFGLRESLQSFGSQESRFRDINKKHPSFAAVVLAENLKLINGYPDQTIRPDERLSWGEALILIETLYSWKKALPTDAPQWVRNYQKRQNMWYQLIDGFRLLLTLTYVGIALFFFIKSWRRSRHQQGSPFKSLSFLMAMLTLLLGLMWINDILFNYHIIPREIYAIGALLSIFVALLMLKTGTHIDEKLSEPKPQSVIDSGYVEAVNHEKGEIFIKDIQTQNRALAVVSPDTKITSHLEGHSVSAFFSEIREGDIVTLKGASSFNGSVIEADKLSIVQRETQKAQQEQINWQTQQNQQTQQIQNRIFRRPPQA</sequence>
<feature type="compositionally biased region" description="Polar residues" evidence="1">
    <location>
        <begin position="57"/>
        <end position="80"/>
    </location>
</feature>
<organism evidence="4 5">
    <name type="scientific">bacterium (Candidatus Blackallbacteria) CG17_big_fil_post_rev_8_21_14_2_50_48_46</name>
    <dbReference type="NCBI Taxonomy" id="2014261"/>
    <lineage>
        <taxon>Bacteria</taxon>
        <taxon>Candidatus Blackallbacteria</taxon>
    </lineage>
</organism>
<name>A0A2M7G1U0_9BACT</name>
<dbReference type="EMBL" id="PFFQ01000050">
    <property type="protein sequence ID" value="PIW15601.1"/>
    <property type="molecule type" value="Genomic_DNA"/>
</dbReference>
<accession>A0A2M7G1U0</accession>
<reference evidence="4 5" key="1">
    <citation type="submission" date="2017-09" db="EMBL/GenBank/DDBJ databases">
        <title>Depth-based differentiation of microbial function through sediment-hosted aquifers and enrichment of novel symbionts in the deep terrestrial subsurface.</title>
        <authorList>
            <person name="Probst A.J."/>
            <person name="Ladd B."/>
            <person name="Jarett J.K."/>
            <person name="Geller-Mcgrath D.E."/>
            <person name="Sieber C.M."/>
            <person name="Emerson J.B."/>
            <person name="Anantharaman K."/>
            <person name="Thomas B.C."/>
            <person name="Malmstrom R."/>
            <person name="Stieglmeier M."/>
            <person name="Klingl A."/>
            <person name="Woyke T."/>
            <person name="Ryan C.M."/>
            <person name="Banfield J.F."/>
        </authorList>
    </citation>
    <scope>NUCLEOTIDE SEQUENCE [LARGE SCALE GENOMIC DNA]</scope>
    <source>
        <strain evidence="4">CG17_big_fil_post_rev_8_21_14_2_50_48_46</strain>
    </source>
</reference>
<evidence type="ECO:0000313" key="5">
    <source>
        <dbReference type="Proteomes" id="UP000231019"/>
    </source>
</evidence>
<feature type="transmembrane region" description="Helical" evidence="2">
    <location>
        <begin position="20"/>
        <end position="40"/>
    </location>
</feature>
<dbReference type="Pfam" id="PF00395">
    <property type="entry name" value="SLH"/>
    <property type="match status" value="1"/>
</dbReference>
<dbReference type="PROSITE" id="PS51272">
    <property type="entry name" value="SLH"/>
    <property type="match status" value="1"/>
</dbReference>
<feature type="transmembrane region" description="Helical" evidence="2">
    <location>
        <begin position="325"/>
        <end position="343"/>
    </location>
</feature>
<protein>
    <recommendedName>
        <fullName evidence="3">SLH domain-containing protein</fullName>
    </recommendedName>
</protein>
<evidence type="ECO:0000256" key="2">
    <source>
        <dbReference type="SAM" id="Phobius"/>
    </source>
</evidence>
<comment type="caution">
    <text evidence="4">The sequence shown here is derived from an EMBL/GenBank/DDBJ whole genome shotgun (WGS) entry which is preliminary data.</text>
</comment>
<dbReference type="AlphaFoldDB" id="A0A2M7G1U0"/>
<feature type="domain" description="SLH" evidence="3">
    <location>
        <begin position="179"/>
        <end position="242"/>
    </location>
</feature>
<gene>
    <name evidence="4" type="ORF">COW36_16770</name>
</gene>
<feature type="transmembrane region" description="Helical" evidence="2">
    <location>
        <begin position="256"/>
        <end position="280"/>
    </location>
</feature>
<evidence type="ECO:0000256" key="1">
    <source>
        <dbReference type="SAM" id="MobiDB-lite"/>
    </source>
</evidence>
<feature type="transmembrane region" description="Helical" evidence="2">
    <location>
        <begin position="292"/>
        <end position="313"/>
    </location>
</feature>
<evidence type="ECO:0000259" key="3">
    <source>
        <dbReference type="PROSITE" id="PS51272"/>
    </source>
</evidence>
<keyword evidence="2" id="KW-0472">Membrane</keyword>
<feature type="region of interest" description="Disordered" evidence="1">
    <location>
        <begin position="50"/>
        <end position="80"/>
    </location>
</feature>
<dbReference type="InterPro" id="IPR001119">
    <property type="entry name" value="SLH_dom"/>
</dbReference>